<organism evidence="2 3">
    <name type="scientific">Mesoterricola silvestris</name>
    <dbReference type="NCBI Taxonomy" id="2927979"/>
    <lineage>
        <taxon>Bacteria</taxon>
        <taxon>Pseudomonadati</taxon>
        <taxon>Acidobacteriota</taxon>
        <taxon>Holophagae</taxon>
        <taxon>Holophagales</taxon>
        <taxon>Holophagaceae</taxon>
        <taxon>Mesoterricola</taxon>
    </lineage>
</organism>
<name>A0AA48GYZ0_9BACT</name>
<dbReference type="RefSeq" id="WP_316415851.1">
    <property type="nucleotide sequence ID" value="NZ_AP027080.1"/>
</dbReference>
<dbReference type="Proteomes" id="UP001238179">
    <property type="component" value="Chromosome"/>
</dbReference>
<dbReference type="KEGG" id="msil:METEAL_21170"/>
<proteinExistence type="predicted"/>
<feature type="domain" description="HD" evidence="1">
    <location>
        <begin position="12"/>
        <end position="79"/>
    </location>
</feature>
<dbReference type="SUPFAM" id="SSF109604">
    <property type="entry name" value="HD-domain/PDEase-like"/>
    <property type="match status" value="1"/>
</dbReference>
<evidence type="ECO:0000313" key="2">
    <source>
        <dbReference type="EMBL" id="BDU72943.1"/>
    </source>
</evidence>
<protein>
    <recommendedName>
        <fullName evidence="1">HD domain-containing protein</fullName>
    </recommendedName>
</protein>
<dbReference type="Gene3D" id="1.10.3210.10">
    <property type="entry name" value="Hypothetical protein af1432"/>
    <property type="match status" value="1"/>
</dbReference>
<accession>A0AA48GYZ0</accession>
<dbReference type="AlphaFoldDB" id="A0AA48GYZ0"/>
<dbReference type="EMBL" id="AP027080">
    <property type="protein sequence ID" value="BDU72943.1"/>
    <property type="molecule type" value="Genomic_DNA"/>
</dbReference>
<evidence type="ECO:0000259" key="1">
    <source>
        <dbReference type="Pfam" id="PF13023"/>
    </source>
</evidence>
<dbReference type="Pfam" id="PF13023">
    <property type="entry name" value="HD_3"/>
    <property type="match status" value="1"/>
</dbReference>
<reference evidence="3" key="1">
    <citation type="journal article" date="2023" name="Int. J. Syst. Evol. Microbiol.">
        <title>Mesoterricola silvestris gen. nov., sp. nov., Mesoterricola sediminis sp. nov., Geothrix oryzae sp. nov., Geothrix edaphica sp. nov., Geothrix rubra sp. nov., and Geothrix limicola sp. nov., six novel members of Acidobacteriota isolated from soils.</title>
        <authorList>
            <person name="Itoh H."/>
            <person name="Sugisawa Y."/>
            <person name="Mise K."/>
            <person name="Xu Z."/>
            <person name="Kuniyasu M."/>
            <person name="Ushijima N."/>
            <person name="Kawano K."/>
            <person name="Kobayashi E."/>
            <person name="Shiratori Y."/>
            <person name="Masuda Y."/>
            <person name="Senoo K."/>
        </authorList>
    </citation>
    <scope>NUCLEOTIDE SEQUENCE [LARGE SCALE GENOMIC DNA]</scope>
    <source>
        <strain evidence="3">W79</strain>
    </source>
</reference>
<dbReference type="InterPro" id="IPR006674">
    <property type="entry name" value="HD_domain"/>
</dbReference>
<sequence>MKIMTAQTAMGLQEVKRWHTRRVDREQTVASHTASLIGIALILAKPYNLNPNDRCDLVELALIHDAHETEYGDIPYPTRMKFLELGFDLDLIARKAFWGGIDPYDMVMPHVAVLVDVADAVEAAMWSQDNAPKVAPSAVARALELSQALNNEVQALVLEMLGIRPEVDQ</sequence>
<evidence type="ECO:0000313" key="3">
    <source>
        <dbReference type="Proteomes" id="UP001238179"/>
    </source>
</evidence>
<gene>
    <name evidence="2" type="ORF">METEAL_21170</name>
</gene>
<keyword evidence="3" id="KW-1185">Reference proteome</keyword>